<dbReference type="RefSeq" id="WP_166399765.1">
    <property type="nucleotide sequence ID" value="NZ_JAANAS010000039.1"/>
</dbReference>
<comment type="function">
    <text evidence="8 10">Specifically methylates the N3 position of the uracil ring of uridine 1498 (m3U1498) in 16S rRNA. Acts on the fully assembled 30S ribosomal subunit.</text>
</comment>
<proteinExistence type="inferred from homology"/>
<dbReference type="InterPro" id="IPR046886">
    <property type="entry name" value="RsmE_MTase_dom"/>
</dbReference>
<evidence type="ECO:0000256" key="8">
    <source>
        <dbReference type="ARBA" id="ARBA00025699"/>
    </source>
</evidence>
<evidence type="ECO:0000256" key="5">
    <source>
        <dbReference type="ARBA" id="ARBA00022603"/>
    </source>
</evidence>
<evidence type="ECO:0000256" key="9">
    <source>
        <dbReference type="ARBA" id="ARBA00047944"/>
    </source>
</evidence>
<evidence type="ECO:0000313" key="14">
    <source>
        <dbReference type="Proteomes" id="UP000643701"/>
    </source>
</evidence>
<evidence type="ECO:0000256" key="10">
    <source>
        <dbReference type="PIRNR" id="PIRNR015601"/>
    </source>
</evidence>
<dbReference type="NCBIfam" id="TIGR00046">
    <property type="entry name" value="RsmE family RNA methyltransferase"/>
    <property type="match status" value="1"/>
</dbReference>
<protein>
    <recommendedName>
        <fullName evidence="10">Ribosomal RNA small subunit methyltransferase E</fullName>
        <ecNumber evidence="10">2.1.1.193</ecNumber>
    </recommendedName>
</protein>
<dbReference type="PANTHER" id="PTHR30027">
    <property type="entry name" value="RIBOSOMAL RNA SMALL SUBUNIT METHYLTRANSFERASE E"/>
    <property type="match status" value="1"/>
</dbReference>
<evidence type="ECO:0000256" key="4">
    <source>
        <dbReference type="ARBA" id="ARBA00022552"/>
    </source>
</evidence>
<dbReference type="NCBIfam" id="NF008702">
    <property type="entry name" value="PRK11713.6-1"/>
    <property type="match status" value="1"/>
</dbReference>
<accession>A0A967AC10</accession>
<keyword evidence="4 10" id="KW-0698">rRNA processing</keyword>
<comment type="catalytic activity">
    <reaction evidence="9 10">
        <text>uridine(1498) in 16S rRNA + S-adenosyl-L-methionine = N(3)-methyluridine(1498) in 16S rRNA + S-adenosyl-L-homocysteine + H(+)</text>
        <dbReference type="Rhea" id="RHEA:42920"/>
        <dbReference type="Rhea" id="RHEA-COMP:10283"/>
        <dbReference type="Rhea" id="RHEA-COMP:10284"/>
        <dbReference type="ChEBI" id="CHEBI:15378"/>
        <dbReference type="ChEBI" id="CHEBI:57856"/>
        <dbReference type="ChEBI" id="CHEBI:59789"/>
        <dbReference type="ChEBI" id="CHEBI:65315"/>
        <dbReference type="ChEBI" id="CHEBI:74502"/>
        <dbReference type="EC" id="2.1.1.193"/>
    </reaction>
</comment>
<evidence type="ECO:0000259" key="11">
    <source>
        <dbReference type="Pfam" id="PF04452"/>
    </source>
</evidence>
<dbReference type="CDD" id="cd18084">
    <property type="entry name" value="RsmE-like"/>
    <property type="match status" value="1"/>
</dbReference>
<dbReference type="InterPro" id="IPR029028">
    <property type="entry name" value="Alpha/beta_knot_MTases"/>
</dbReference>
<evidence type="ECO:0000256" key="6">
    <source>
        <dbReference type="ARBA" id="ARBA00022679"/>
    </source>
</evidence>
<evidence type="ECO:0000256" key="3">
    <source>
        <dbReference type="ARBA" id="ARBA00022490"/>
    </source>
</evidence>
<dbReference type="SUPFAM" id="SSF75217">
    <property type="entry name" value="alpha/beta knot"/>
    <property type="match status" value="1"/>
</dbReference>
<evidence type="ECO:0000259" key="12">
    <source>
        <dbReference type="Pfam" id="PF20260"/>
    </source>
</evidence>
<dbReference type="InterPro" id="IPR046887">
    <property type="entry name" value="RsmE_PUA-like"/>
</dbReference>
<dbReference type="Gene3D" id="2.40.240.20">
    <property type="entry name" value="Hypothetical PUA domain-like, domain 1"/>
    <property type="match status" value="1"/>
</dbReference>
<keyword evidence="14" id="KW-1185">Reference proteome</keyword>
<organism evidence="13 14">
    <name type="scientific">Psychroflexus maritimus</name>
    <dbReference type="NCBI Taxonomy" id="2714865"/>
    <lineage>
        <taxon>Bacteria</taxon>
        <taxon>Pseudomonadati</taxon>
        <taxon>Bacteroidota</taxon>
        <taxon>Flavobacteriia</taxon>
        <taxon>Flavobacteriales</taxon>
        <taxon>Flavobacteriaceae</taxon>
        <taxon>Psychroflexus</taxon>
    </lineage>
</organism>
<dbReference type="Gene3D" id="3.40.1280.10">
    <property type="match status" value="1"/>
</dbReference>
<keyword evidence="7 10" id="KW-0949">S-adenosyl-L-methionine</keyword>
<sequence>MQLFFHHIQAKVHDVFQLDAEESRHLIKVLRKKIGDEVQVTNGKGQLLECEVNTENPKKAQLKVIRLVDKPKQRDYYLHVYIAPTKTNDRFEFFLEKATEIGIDEITPLVCEHSERKKIKLVRYQKIIVSAMKQSLQFHLPKLNDLTLFSEALQQSKTGENYVAHCEEEKQKKLLFSELNSAPGKRINILIGPEGDFSPSEINLAKSYDFTPVSLGKNRLRTETAGIFAVQQVATKFES</sequence>
<name>A0A967AC10_9FLAO</name>
<dbReference type="PIRSF" id="PIRSF015601">
    <property type="entry name" value="MTase_slr0722"/>
    <property type="match status" value="1"/>
</dbReference>
<keyword evidence="5 10" id="KW-0489">Methyltransferase</keyword>
<dbReference type="Pfam" id="PF04452">
    <property type="entry name" value="Methyltrans_RNA"/>
    <property type="match status" value="1"/>
</dbReference>
<evidence type="ECO:0000256" key="2">
    <source>
        <dbReference type="ARBA" id="ARBA00005528"/>
    </source>
</evidence>
<comment type="similarity">
    <text evidence="2 10">Belongs to the RNA methyltransferase RsmE family.</text>
</comment>
<feature type="domain" description="Ribosomal RNA small subunit methyltransferase E PUA-like" evidence="12">
    <location>
        <begin position="18"/>
        <end position="65"/>
    </location>
</feature>
<dbReference type="GO" id="GO:0070042">
    <property type="term" value="F:rRNA (uridine-N3-)-methyltransferase activity"/>
    <property type="evidence" value="ECO:0007669"/>
    <property type="project" value="TreeGrafter"/>
</dbReference>
<keyword evidence="3 10" id="KW-0963">Cytoplasm</keyword>
<feature type="domain" description="Ribosomal RNA small subunit methyltransferase E methyltransferase" evidence="11">
    <location>
        <begin position="77"/>
        <end position="232"/>
    </location>
</feature>
<evidence type="ECO:0000256" key="7">
    <source>
        <dbReference type="ARBA" id="ARBA00022691"/>
    </source>
</evidence>
<dbReference type="Pfam" id="PF20260">
    <property type="entry name" value="PUA_4"/>
    <property type="match status" value="1"/>
</dbReference>
<dbReference type="GO" id="GO:0005737">
    <property type="term" value="C:cytoplasm"/>
    <property type="evidence" value="ECO:0007669"/>
    <property type="project" value="UniProtKB-SubCell"/>
</dbReference>
<dbReference type="EC" id="2.1.1.193" evidence="10"/>
<dbReference type="GO" id="GO:0070475">
    <property type="term" value="P:rRNA base methylation"/>
    <property type="evidence" value="ECO:0007669"/>
    <property type="project" value="TreeGrafter"/>
</dbReference>
<dbReference type="InterPro" id="IPR015947">
    <property type="entry name" value="PUA-like_sf"/>
</dbReference>
<comment type="caution">
    <text evidence="13">The sequence shown here is derived from an EMBL/GenBank/DDBJ whole genome shotgun (WGS) entry which is preliminary data.</text>
</comment>
<dbReference type="InterPro" id="IPR006700">
    <property type="entry name" value="RsmE"/>
</dbReference>
<dbReference type="Proteomes" id="UP000643701">
    <property type="component" value="Unassembled WGS sequence"/>
</dbReference>
<dbReference type="PANTHER" id="PTHR30027:SF3">
    <property type="entry name" value="16S RRNA (URACIL(1498)-N(3))-METHYLTRANSFERASE"/>
    <property type="match status" value="1"/>
</dbReference>
<dbReference type="AlphaFoldDB" id="A0A967AC10"/>
<reference evidence="13" key="1">
    <citation type="submission" date="2020-03" db="EMBL/GenBank/DDBJ databases">
        <title>Psychroflexus Maritimus sp. nov., isolate from marine sediment.</title>
        <authorList>
            <person name="Zhong Y.-L."/>
        </authorList>
    </citation>
    <scope>NUCLEOTIDE SEQUENCE</scope>
    <source>
        <strain evidence="13">C1</strain>
    </source>
</reference>
<evidence type="ECO:0000256" key="1">
    <source>
        <dbReference type="ARBA" id="ARBA00004496"/>
    </source>
</evidence>
<dbReference type="InterPro" id="IPR029026">
    <property type="entry name" value="tRNA_m1G_MTases_N"/>
</dbReference>
<gene>
    <name evidence="13" type="ORF">G7034_04445</name>
</gene>
<keyword evidence="6 10" id="KW-0808">Transferase</keyword>
<dbReference type="SUPFAM" id="SSF88697">
    <property type="entry name" value="PUA domain-like"/>
    <property type="match status" value="1"/>
</dbReference>
<evidence type="ECO:0000313" key="13">
    <source>
        <dbReference type="EMBL" id="NGZ89499.1"/>
    </source>
</evidence>
<comment type="subcellular location">
    <subcellularLocation>
        <location evidence="1 10">Cytoplasm</location>
    </subcellularLocation>
</comment>
<dbReference type="EMBL" id="JAANAS010000039">
    <property type="protein sequence ID" value="NGZ89499.1"/>
    <property type="molecule type" value="Genomic_DNA"/>
</dbReference>